<protein>
    <submittedName>
        <fullName evidence="1">Putative membrane protein</fullName>
    </submittedName>
</protein>
<sequence>MRSAIRPAARENHLRVIGNRCCLAATVPALGLPAFSIGFARAKRATLPIRLVVFRRFHRFHSLLRSCLPTVPYACQNRVPRTCRGMEGTFSY</sequence>
<dbReference type="EMBL" id="MT708549">
    <property type="protein sequence ID" value="QOV06222.1"/>
    <property type="molecule type" value="Genomic_DNA"/>
</dbReference>
<dbReference type="Proteomes" id="UP000593952">
    <property type="component" value="Segment"/>
</dbReference>
<organism evidence="1 2">
    <name type="scientific">Burkholderia phage Maja</name>
    <dbReference type="NCBI Taxonomy" id="2767571"/>
    <lineage>
        <taxon>Viruses</taxon>
        <taxon>Duplodnaviria</taxon>
        <taxon>Heunggongvirae</taxon>
        <taxon>Uroviricota</taxon>
        <taxon>Caudoviricetes</taxon>
        <taxon>Lindbergviridae</taxon>
        <taxon>Gladiolivirus</taxon>
        <taxon>Gladiolivirus maja</taxon>
    </lineage>
</organism>
<proteinExistence type="predicted"/>
<gene>
    <name evidence="1" type="ORF">CPT_Maja_002</name>
</gene>
<evidence type="ECO:0000313" key="2">
    <source>
        <dbReference type="Proteomes" id="UP000593952"/>
    </source>
</evidence>
<keyword evidence="2" id="KW-1185">Reference proteome</keyword>
<name>A0A7S6U088_9CAUD</name>
<accession>A0A7S6U088</accession>
<reference evidence="1 2" key="1">
    <citation type="submission" date="2020-07" db="EMBL/GenBank/DDBJ databases">
        <title>Complete genome sequence of Burkholderia gladioli phage Maja.</title>
        <authorList>
            <person name="Yu Z."/>
            <person name="Yao G.W."/>
            <person name="Guadalupe Vizoso-Pinto M."/>
            <person name="Sun L."/>
            <person name="Le T."/>
            <person name="Gonzalez C."/>
            <person name="Young R."/>
            <person name="Liu M."/>
        </authorList>
    </citation>
    <scope>NUCLEOTIDE SEQUENCE [LARGE SCALE GENOMIC DNA]</scope>
</reference>
<evidence type="ECO:0000313" key="1">
    <source>
        <dbReference type="EMBL" id="QOV06222.1"/>
    </source>
</evidence>